<evidence type="ECO:0000256" key="9">
    <source>
        <dbReference type="ARBA" id="ARBA00023065"/>
    </source>
</evidence>
<evidence type="ECO:0000256" key="7">
    <source>
        <dbReference type="ARBA" id="ARBA00022958"/>
    </source>
</evidence>
<evidence type="ECO:0000256" key="4">
    <source>
        <dbReference type="ARBA" id="ARBA00022538"/>
    </source>
</evidence>
<dbReference type="GO" id="GO:0006813">
    <property type="term" value="P:potassium ion transport"/>
    <property type="evidence" value="ECO:0007669"/>
    <property type="project" value="UniProtKB-KW"/>
</dbReference>
<keyword evidence="7" id="KW-0630">Potassium</keyword>
<dbReference type="PANTHER" id="PTHR33650:SF1">
    <property type="entry name" value="CHLOROPLAST ENVELOPE MEMBRANE PROTEIN"/>
    <property type="match status" value="1"/>
</dbReference>
<evidence type="ECO:0000256" key="6">
    <source>
        <dbReference type="ARBA" id="ARBA00022781"/>
    </source>
</evidence>
<evidence type="ECO:0008006" key="16">
    <source>
        <dbReference type="Google" id="ProtNLM"/>
    </source>
</evidence>
<sequence>MSTSMVLVSCENLIFAKGNNHTTTSSSSSRLTNRRRTSFLLQLSRRRQVFKGLVVTNAKKRLGRSRRRSWWQRLFSDEGAGDWLDEDIDILADEEEEGEGGEEKFEAWRRRAEAIMEIREAQEGMLNEESRRWEDWITDANPSSSSTSSSSDYGGGGYGGVGIIPPPEKGFGDSVRDLVLGPEDEDLLYEDRVFRYASSNSAKFLAVLIIIPWILDVAVHEFVFMPFLDRYTKTVPLAARILDVRNSQKLKMAKDLKMERVRLLVEADIGRSPPLTDEELWWELRHKALELRDEWRLENRNAFANILSDMVFGMSFFIILCWNQDKVALLKFTGYKVLTNTSDEAKALLLILVADSLLGYHSEVGWYALVELILDHYGFEIDRPSVIIFVSVFPIFVDSCGKLWVFKNLTKYFPNTAAVFEKVGRH</sequence>
<accession>A0A9Q0J4E0</accession>
<dbReference type="GO" id="GO:0016020">
    <property type="term" value="C:membrane"/>
    <property type="evidence" value="ECO:0007669"/>
    <property type="project" value="UniProtKB-SubCell"/>
</dbReference>
<comment type="caution">
    <text evidence="14">The sequence shown here is derived from an EMBL/GenBank/DDBJ whole genome shotgun (WGS) entry which is preliminary data.</text>
</comment>
<keyword evidence="5 13" id="KW-0812">Transmembrane</keyword>
<gene>
    <name evidence="14" type="ORF">Tsubulata_024526</name>
</gene>
<evidence type="ECO:0000256" key="13">
    <source>
        <dbReference type="SAM" id="Phobius"/>
    </source>
</evidence>
<keyword evidence="15" id="KW-1185">Reference proteome</keyword>
<dbReference type="PANTHER" id="PTHR33650">
    <property type="entry name" value="CHLOROPLAST ENVELOPE MEMBRANE PROTEIN-RELATED"/>
    <property type="match status" value="1"/>
</dbReference>
<dbReference type="OrthoDB" id="1748043at2759"/>
<feature type="region of interest" description="Disordered" evidence="12">
    <location>
        <begin position="138"/>
        <end position="159"/>
    </location>
</feature>
<organism evidence="14 15">
    <name type="scientific">Turnera subulata</name>
    <dbReference type="NCBI Taxonomy" id="218843"/>
    <lineage>
        <taxon>Eukaryota</taxon>
        <taxon>Viridiplantae</taxon>
        <taxon>Streptophyta</taxon>
        <taxon>Embryophyta</taxon>
        <taxon>Tracheophyta</taxon>
        <taxon>Spermatophyta</taxon>
        <taxon>Magnoliopsida</taxon>
        <taxon>eudicotyledons</taxon>
        <taxon>Gunneridae</taxon>
        <taxon>Pentapetalae</taxon>
        <taxon>rosids</taxon>
        <taxon>fabids</taxon>
        <taxon>Malpighiales</taxon>
        <taxon>Passifloraceae</taxon>
        <taxon>Turnera</taxon>
    </lineage>
</organism>
<feature type="transmembrane region" description="Helical" evidence="13">
    <location>
        <begin position="204"/>
        <end position="228"/>
    </location>
</feature>
<dbReference type="InterPro" id="IPR004282">
    <property type="entry name" value="CemA"/>
</dbReference>
<evidence type="ECO:0000313" key="14">
    <source>
        <dbReference type="EMBL" id="KAJ4829216.1"/>
    </source>
</evidence>
<proteinExistence type="inferred from homology"/>
<evidence type="ECO:0000256" key="2">
    <source>
        <dbReference type="ARBA" id="ARBA00022448"/>
    </source>
</evidence>
<keyword evidence="10 13" id="KW-0472">Membrane</keyword>
<dbReference type="Proteomes" id="UP001141552">
    <property type="component" value="Unassembled WGS sequence"/>
</dbReference>
<name>A0A9Q0J4E0_9ROSI</name>
<keyword evidence="8 13" id="KW-1133">Transmembrane helix</keyword>
<keyword evidence="6" id="KW-0375">Hydrogen ion transport</keyword>
<protein>
    <recommendedName>
        <fullName evidence="16">Chloroplast envelope membrane protein</fullName>
    </recommendedName>
</protein>
<evidence type="ECO:0000256" key="1">
    <source>
        <dbReference type="ARBA" id="ARBA00004141"/>
    </source>
</evidence>
<comment type="similarity">
    <text evidence="11">Belongs to the CemA family.</text>
</comment>
<evidence type="ECO:0000256" key="12">
    <source>
        <dbReference type="SAM" id="MobiDB-lite"/>
    </source>
</evidence>
<evidence type="ECO:0000256" key="3">
    <source>
        <dbReference type="ARBA" id="ARBA00022449"/>
    </source>
</evidence>
<dbReference type="GO" id="GO:1902600">
    <property type="term" value="P:proton transmembrane transport"/>
    <property type="evidence" value="ECO:0007669"/>
    <property type="project" value="UniProtKB-KW"/>
</dbReference>
<reference evidence="14" key="2">
    <citation type="journal article" date="2023" name="Plants (Basel)">
        <title>Annotation of the Turnera subulata (Passifloraceae) Draft Genome Reveals the S-Locus Evolved after the Divergence of Turneroideae from Passifloroideae in a Stepwise Manner.</title>
        <authorList>
            <person name="Henning P.M."/>
            <person name="Roalson E.H."/>
            <person name="Mir W."/>
            <person name="McCubbin A.G."/>
            <person name="Shore J.S."/>
        </authorList>
    </citation>
    <scope>NUCLEOTIDE SEQUENCE</scope>
    <source>
        <strain evidence="14">F60SS</strain>
    </source>
</reference>
<evidence type="ECO:0000256" key="10">
    <source>
        <dbReference type="ARBA" id="ARBA00023136"/>
    </source>
</evidence>
<reference evidence="14" key="1">
    <citation type="submission" date="2022-02" db="EMBL/GenBank/DDBJ databases">
        <authorList>
            <person name="Henning P.M."/>
            <person name="McCubbin A.G."/>
            <person name="Shore J.S."/>
        </authorList>
    </citation>
    <scope>NUCLEOTIDE SEQUENCE</scope>
    <source>
        <strain evidence="14">F60SS</strain>
        <tissue evidence="14">Leaves</tissue>
    </source>
</reference>
<keyword evidence="3" id="KW-0050">Antiport</keyword>
<dbReference type="EMBL" id="JAKUCV010005956">
    <property type="protein sequence ID" value="KAJ4829216.1"/>
    <property type="molecule type" value="Genomic_DNA"/>
</dbReference>
<feature type="compositionally biased region" description="Low complexity" evidence="12">
    <location>
        <begin position="143"/>
        <end position="152"/>
    </location>
</feature>
<dbReference type="Pfam" id="PF03040">
    <property type="entry name" value="CemA"/>
    <property type="match status" value="1"/>
</dbReference>
<keyword evidence="9" id="KW-0406">Ion transport</keyword>
<comment type="subcellular location">
    <subcellularLocation>
        <location evidence="1">Membrane</location>
        <topology evidence="1">Multi-pass membrane protein</topology>
    </subcellularLocation>
</comment>
<dbReference type="AlphaFoldDB" id="A0A9Q0J4E0"/>
<evidence type="ECO:0000256" key="11">
    <source>
        <dbReference type="ARBA" id="ARBA00043980"/>
    </source>
</evidence>
<keyword evidence="4" id="KW-0633">Potassium transport</keyword>
<feature type="transmembrane region" description="Helical" evidence="13">
    <location>
        <begin position="302"/>
        <end position="322"/>
    </location>
</feature>
<keyword evidence="2" id="KW-0813">Transport</keyword>
<evidence type="ECO:0000256" key="5">
    <source>
        <dbReference type="ARBA" id="ARBA00022692"/>
    </source>
</evidence>
<evidence type="ECO:0000313" key="15">
    <source>
        <dbReference type="Proteomes" id="UP001141552"/>
    </source>
</evidence>
<evidence type="ECO:0000256" key="8">
    <source>
        <dbReference type="ARBA" id="ARBA00022989"/>
    </source>
</evidence>
<dbReference type="GO" id="GO:0015297">
    <property type="term" value="F:antiporter activity"/>
    <property type="evidence" value="ECO:0007669"/>
    <property type="project" value="UniProtKB-KW"/>
</dbReference>